<dbReference type="AlphaFoldDB" id="A0A1Y1S491"/>
<evidence type="ECO:0000256" key="1">
    <source>
        <dbReference type="SAM" id="MobiDB-lite"/>
    </source>
</evidence>
<feature type="compositionally biased region" description="Acidic residues" evidence="1">
    <location>
        <begin position="22"/>
        <end position="39"/>
    </location>
</feature>
<proteinExistence type="predicted"/>
<evidence type="ECO:0000313" key="3">
    <source>
        <dbReference type="Proteomes" id="UP000192639"/>
    </source>
</evidence>
<dbReference type="Proteomes" id="UP000192639">
    <property type="component" value="Unassembled WGS sequence"/>
</dbReference>
<reference evidence="2 3" key="1">
    <citation type="journal article" date="2017" name="Environ. Microbiol.">
        <title>Decay of the glycolytic pathway and adaptation to intranuclear parasitism within Enterocytozoonidae microsporidia.</title>
        <authorList>
            <person name="Wiredu Boakye D."/>
            <person name="Jaroenlak P."/>
            <person name="Prachumwat A."/>
            <person name="Williams T.A."/>
            <person name="Bateman K.S."/>
            <person name="Itsathitphaisarn O."/>
            <person name="Sritunyalucksana K."/>
            <person name="Paszkiewicz K.H."/>
            <person name="Moore K.A."/>
            <person name="Stentiford G.D."/>
            <person name="Williams B.A."/>
        </authorList>
    </citation>
    <scope>NUCLEOTIDE SEQUENCE [LARGE SCALE GENOMIC DNA]</scope>
    <source>
        <strain evidence="2 3">GB1</strain>
    </source>
</reference>
<comment type="caution">
    <text evidence="2">The sequence shown here is derived from an EMBL/GenBank/DDBJ whole genome shotgun (WGS) entry which is preliminary data.</text>
</comment>
<gene>
    <name evidence="2" type="ORF">ECANGB1_402</name>
</gene>
<dbReference type="VEuPathDB" id="MicrosporidiaDB:ECANGB1_402"/>
<name>A0A1Y1S491_9MICR</name>
<evidence type="ECO:0000313" key="2">
    <source>
        <dbReference type="EMBL" id="ORD92779.1"/>
    </source>
</evidence>
<protein>
    <submittedName>
        <fullName evidence="2">Uncharacterized protein</fullName>
    </submittedName>
</protein>
<accession>A0A1Y1S491</accession>
<feature type="region of interest" description="Disordered" evidence="1">
    <location>
        <begin position="1"/>
        <end position="39"/>
    </location>
</feature>
<organism evidence="2 3">
    <name type="scientific">Enterospora canceri</name>
    <dbReference type="NCBI Taxonomy" id="1081671"/>
    <lineage>
        <taxon>Eukaryota</taxon>
        <taxon>Fungi</taxon>
        <taxon>Fungi incertae sedis</taxon>
        <taxon>Microsporidia</taxon>
        <taxon>Enterocytozoonidae</taxon>
        <taxon>Enterospora</taxon>
    </lineage>
</organism>
<keyword evidence="3" id="KW-1185">Reference proteome</keyword>
<sequence length="65" mass="7052">MGVECLLTTSHAGHNNGVAGDTGDEAEDDNPDDAEFDPYDDALEHVSQDIFDMLTVSDEDDFEGF</sequence>
<dbReference type="EMBL" id="LWDP01000499">
    <property type="protein sequence ID" value="ORD92779.1"/>
    <property type="molecule type" value="Genomic_DNA"/>
</dbReference>